<dbReference type="PRINTS" id="PR00237">
    <property type="entry name" value="GPCRRHODOPSN"/>
</dbReference>
<dbReference type="PROSITE" id="PS50262">
    <property type="entry name" value="G_PROTEIN_RECEP_F1_2"/>
    <property type="match status" value="1"/>
</dbReference>
<feature type="domain" description="G-protein coupled receptors family 1 profile" evidence="6">
    <location>
        <begin position="26"/>
        <end position="77"/>
    </location>
</feature>
<protein>
    <recommendedName>
        <fullName evidence="6">G-protein coupled receptors family 1 profile domain-containing protein</fullName>
    </recommendedName>
</protein>
<dbReference type="SUPFAM" id="SSF81321">
    <property type="entry name" value="Family A G protein-coupled receptor-like"/>
    <property type="match status" value="1"/>
</dbReference>
<name>E4YF40_OIKDI</name>
<keyword evidence="2 5" id="KW-0812">Transmembrane</keyword>
<keyword evidence="3 5" id="KW-1133">Transmembrane helix</keyword>
<accession>E4YF40</accession>
<evidence type="ECO:0000256" key="2">
    <source>
        <dbReference type="ARBA" id="ARBA00022692"/>
    </source>
</evidence>
<dbReference type="Gene3D" id="1.20.1070.10">
    <property type="entry name" value="Rhodopsin 7-helix transmembrane proteins"/>
    <property type="match status" value="1"/>
</dbReference>
<comment type="subcellular location">
    <subcellularLocation>
        <location evidence="1">Membrane</location>
    </subcellularLocation>
</comment>
<dbReference type="GO" id="GO:0004930">
    <property type="term" value="F:G protein-coupled receptor activity"/>
    <property type="evidence" value="ECO:0007669"/>
    <property type="project" value="InterPro"/>
</dbReference>
<evidence type="ECO:0000256" key="3">
    <source>
        <dbReference type="ARBA" id="ARBA00022989"/>
    </source>
</evidence>
<proteinExistence type="predicted"/>
<organism evidence="7">
    <name type="scientific">Oikopleura dioica</name>
    <name type="common">Tunicate</name>
    <dbReference type="NCBI Taxonomy" id="34765"/>
    <lineage>
        <taxon>Eukaryota</taxon>
        <taxon>Metazoa</taxon>
        <taxon>Chordata</taxon>
        <taxon>Tunicata</taxon>
        <taxon>Appendicularia</taxon>
        <taxon>Copelata</taxon>
        <taxon>Oikopleuridae</taxon>
        <taxon>Oikopleura</taxon>
    </lineage>
</organism>
<gene>
    <name evidence="7" type="ORF">GSOID_T00024123001</name>
</gene>
<evidence type="ECO:0000256" key="4">
    <source>
        <dbReference type="ARBA" id="ARBA00023136"/>
    </source>
</evidence>
<feature type="transmembrane region" description="Helical" evidence="5">
    <location>
        <begin position="47"/>
        <end position="68"/>
    </location>
</feature>
<evidence type="ECO:0000259" key="6">
    <source>
        <dbReference type="PROSITE" id="PS50262"/>
    </source>
</evidence>
<dbReference type="EMBL" id="FN654477">
    <property type="protein sequence ID" value="CBY34127.1"/>
    <property type="molecule type" value="Genomic_DNA"/>
</dbReference>
<keyword evidence="4 5" id="KW-0472">Membrane</keyword>
<dbReference type="Proteomes" id="UP000011014">
    <property type="component" value="Unassembled WGS sequence"/>
</dbReference>
<dbReference type="InterPro" id="IPR000276">
    <property type="entry name" value="GPCR_Rhodpsn"/>
</dbReference>
<evidence type="ECO:0000256" key="1">
    <source>
        <dbReference type="ARBA" id="ARBA00004370"/>
    </source>
</evidence>
<dbReference type="AlphaFoldDB" id="E4YF40"/>
<dbReference type="GO" id="GO:0016020">
    <property type="term" value="C:membrane"/>
    <property type="evidence" value="ECO:0007669"/>
    <property type="project" value="UniProtKB-SubCell"/>
</dbReference>
<evidence type="ECO:0000256" key="5">
    <source>
        <dbReference type="SAM" id="Phobius"/>
    </source>
</evidence>
<reference evidence="7" key="1">
    <citation type="journal article" date="2010" name="Science">
        <title>Plasticity of animal genome architecture unmasked by rapid evolution of a pelagic tunicate.</title>
        <authorList>
            <person name="Denoeud F."/>
            <person name="Henriet S."/>
            <person name="Mungpakdee S."/>
            <person name="Aury J.M."/>
            <person name="Da Silva C."/>
            <person name="Brinkmann H."/>
            <person name="Mikhaleva J."/>
            <person name="Olsen L.C."/>
            <person name="Jubin C."/>
            <person name="Canestro C."/>
            <person name="Bouquet J.M."/>
            <person name="Danks G."/>
            <person name="Poulain J."/>
            <person name="Campsteijn C."/>
            <person name="Adamski M."/>
            <person name="Cross I."/>
            <person name="Yadetie F."/>
            <person name="Muffato M."/>
            <person name="Louis A."/>
            <person name="Butcher S."/>
            <person name="Tsagkogeorga G."/>
            <person name="Konrad A."/>
            <person name="Singh S."/>
            <person name="Jensen M.F."/>
            <person name="Cong E.H."/>
            <person name="Eikeseth-Otteraa H."/>
            <person name="Noel B."/>
            <person name="Anthouard V."/>
            <person name="Porcel B.M."/>
            <person name="Kachouri-Lafond R."/>
            <person name="Nishino A."/>
            <person name="Ugolini M."/>
            <person name="Chourrout P."/>
            <person name="Nishida H."/>
            <person name="Aasland R."/>
            <person name="Huzurbazar S."/>
            <person name="Westhof E."/>
            <person name="Delsuc F."/>
            <person name="Lehrach H."/>
            <person name="Reinhardt R."/>
            <person name="Weissenbach J."/>
            <person name="Roy S.W."/>
            <person name="Artiguenave F."/>
            <person name="Postlethwait J.H."/>
            <person name="Manak J.R."/>
            <person name="Thompson E.M."/>
            <person name="Jaillon O."/>
            <person name="Du Pasquier L."/>
            <person name="Boudinot P."/>
            <person name="Liberles D.A."/>
            <person name="Volff J.N."/>
            <person name="Philippe H."/>
            <person name="Lenhard B."/>
            <person name="Roest Crollius H."/>
            <person name="Wincker P."/>
            <person name="Chourrout D."/>
        </authorList>
    </citation>
    <scope>NUCLEOTIDE SEQUENCE [LARGE SCALE GENOMIC DNA]</scope>
</reference>
<dbReference type="InterPro" id="IPR017452">
    <property type="entry name" value="GPCR_Rhodpsn_7TM"/>
</dbReference>
<evidence type="ECO:0000313" key="7">
    <source>
        <dbReference type="EMBL" id="CBY34127.1"/>
    </source>
</evidence>
<sequence length="77" mass="8819">MKISLRIMRKMKTQMLVMMLLFSVLGNLITLMAITFGERMQNKANCFIFSLAMSDLLSAMVSPVGIYIRTFGFNPYQ</sequence>